<feature type="region of interest" description="Disordered" evidence="1">
    <location>
        <begin position="141"/>
        <end position="175"/>
    </location>
</feature>
<sequence length="244" mass="27606">MANSRFFDPEEHQASLDRLSSLLELSISISRRPKMRKGMIYHQMSMNLVLECQRIFLATSSREDPLLDSSVMEELERIRGRLSVMSRSMHLLEEGRISWNPRKIIKSYFLRRRHVRNCLVNLKLASGTSNNILRKLLTADLEPGDDHSNDRRNATEQSQAGKTPPQPPPYQSEDPNLEQVETAFEGTRDVPSAPQTLQSRINLNIFYKSVIYMGSGPSHDSLVASRSNRAGGNRQLATPSSPST</sequence>
<dbReference type="AlphaFoldDB" id="F8PB45"/>
<feature type="compositionally biased region" description="Basic and acidic residues" evidence="1">
    <location>
        <begin position="144"/>
        <end position="154"/>
    </location>
</feature>
<feature type="region of interest" description="Disordered" evidence="1">
    <location>
        <begin position="222"/>
        <end position="244"/>
    </location>
</feature>
<dbReference type="RefSeq" id="XP_007323618.1">
    <property type="nucleotide sequence ID" value="XM_007323556.1"/>
</dbReference>
<dbReference type="HOGENOM" id="CLU_1138586_0_0_1"/>
<dbReference type="GeneID" id="18821264"/>
<evidence type="ECO:0000313" key="2">
    <source>
        <dbReference type="EMBL" id="EGO19485.1"/>
    </source>
</evidence>
<protein>
    <submittedName>
        <fullName evidence="2">Uncharacterized protein</fullName>
    </submittedName>
</protein>
<accession>F8PB45</accession>
<dbReference type="EMBL" id="GL945443">
    <property type="protein sequence ID" value="EGO19485.1"/>
    <property type="molecule type" value="Genomic_DNA"/>
</dbReference>
<evidence type="ECO:0000313" key="3">
    <source>
        <dbReference type="Proteomes" id="UP000008064"/>
    </source>
</evidence>
<reference evidence="3" key="1">
    <citation type="journal article" date="2011" name="Science">
        <title>The plant cell wall-decomposing machinery underlies the functional diversity of forest fungi.</title>
        <authorList>
            <person name="Eastwood D.C."/>
            <person name="Floudas D."/>
            <person name="Binder M."/>
            <person name="Majcherczyk A."/>
            <person name="Schneider P."/>
            <person name="Aerts A."/>
            <person name="Asiegbu F.O."/>
            <person name="Baker S.E."/>
            <person name="Barry K."/>
            <person name="Bendiksby M."/>
            <person name="Blumentritt M."/>
            <person name="Coutinho P.M."/>
            <person name="Cullen D."/>
            <person name="de Vries R.P."/>
            <person name="Gathman A."/>
            <person name="Goodell B."/>
            <person name="Henrissat B."/>
            <person name="Ihrmark K."/>
            <person name="Kauserud H."/>
            <person name="Kohler A."/>
            <person name="LaButti K."/>
            <person name="Lapidus A."/>
            <person name="Lavin J.L."/>
            <person name="Lee Y.-H."/>
            <person name="Lindquist E."/>
            <person name="Lilly W."/>
            <person name="Lucas S."/>
            <person name="Morin E."/>
            <person name="Murat C."/>
            <person name="Oguiza J.A."/>
            <person name="Park J."/>
            <person name="Pisabarro A.G."/>
            <person name="Riley R."/>
            <person name="Rosling A."/>
            <person name="Salamov A."/>
            <person name="Schmidt O."/>
            <person name="Schmutz J."/>
            <person name="Skrede I."/>
            <person name="Stenlid J."/>
            <person name="Wiebenga A."/>
            <person name="Xie X."/>
            <person name="Kuees U."/>
            <person name="Hibbett D.S."/>
            <person name="Hoffmeister D."/>
            <person name="Hoegberg N."/>
            <person name="Martin F."/>
            <person name="Grigoriev I.V."/>
            <person name="Watkinson S.C."/>
        </authorList>
    </citation>
    <scope>NUCLEOTIDE SEQUENCE [LARGE SCALE GENOMIC DNA]</scope>
    <source>
        <strain evidence="3">S7.9</strain>
    </source>
</reference>
<evidence type="ECO:0000256" key="1">
    <source>
        <dbReference type="SAM" id="MobiDB-lite"/>
    </source>
</evidence>
<proteinExistence type="predicted"/>
<dbReference type="Proteomes" id="UP000008064">
    <property type="component" value="Unassembled WGS sequence"/>
</dbReference>
<organism evidence="3">
    <name type="scientific">Serpula lacrymans var. lacrymans (strain S7.9)</name>
    <name type="common">Dry rot fungus</name>
    <dbReference type="NCBI Taxonomy" id="578457"/>
    <lineage>
        <taxon>Eukaryota</taxon>
        <taxon>Fungi</taxon>
        <taxon>Dikarya</taxon>
        <taxon>Basidiomycota</taxon>
        <taxon>Agaricomycotina</taxon>
        <taxon>Agaricomycetes</taxon>
        <taxon>Agaricomycetidae</taxon>
        <taxon>Boletales</taxon>
        <taxon>Coniophorineae</taxon>
        <taxon>Serpulaceae</taxon>
        <taxon>Serpula</taxon>
    </lineage>
</organism>
<feature type="compositionally biased region" description="Polar residues" evidence="1">
    <location>
        <begin position="224"/>
        <end position="244"/>
    </location>
</feature>
<dbReference type="KEGG" id="sla:SERLADRAFT_478967"/>
<name>F8PB45_SERL9</name>
<gene>
    <name evidence="2" type="ORF">SERLADRAFT_478967</name>
</gene>